<keyword evidence="2" id="KW-1185">Reference proteome</keyword>
<accession>F3ZTN9</accession>
<reference evidence="1 2" key="1">
    <citation type="journal article" date="2011" name="Stand. Genomic Sci.">
        <title>Non-contiguous finished genome sequence of Bacteroides coprosuis type strain (PC139).</title>
        <authorList>
            <person name="Land M."/>
            <person name="Held B."/>
            <person name="Gronow S."/>
            <person name="Abt B."/>
            <person name="Lucas S."/>
            <person name="Del Rio T.G."/>
            <person name="Nolan M."/>
            <person name="Tice H."/>
            <person name="Cheng J.F."/>
            <person name="Pitluck S."/>
            <person name="Liolios K."/>
            <person name="Pagani I."/>
            <person name="Ivanova N."/>
            <person name="Mavromatis K."/>
            <person name="Mikhailova N."/>
            <person name="Pati A."/>
            <person name="Tapia R."/>
            <person name="Han C."/>
            <person name="Goodwin L."/>
            <person name="Chen A."/>
            <person name="Palaniappan K."/>
            <person name="Hauser L."/>
            <person name="Brambilla E.M."/>
            <person name="Rohde M."/>
            <person name="Goker M."/>
            <person name="Detter J.C."/>
            <person name="Woyke T."/>
            <person name="Bristow J."/>
            <person name="Eisen J.A."/>
            <person name="Markowitz V."/>
            <person name="Hugenholtz P."/>
            <person name="Kyrpides N.C."/>
            <person name="Klenk H.P."/>
            <person name="Lapidus A."/>
        </authorList>
    </citation>
    <scope>NUCLEOTIDE SEQUENCE [LARGE SCALE GENOMIC DNA]</scope>
    <source>
        <strain evidence="1 2">DSM 18011</strain>
    </source>
</reference>
<dbReference type="EMBL" id="CM001167">
    <property type="protein sequence ID" value="EGJ71270.1"/>
    <property type="molecule type" value="Genomic_DNA"/>
</dbReference>
<dbReference type="OrthoDB" id="1387301at2"/>
<evidence type="ECO:0008006" key="3">
    <source>
        <dbReference type="Google" id="ProtNLM"/>
    </source>
</evidence>
<dbReference type="Pfam" id="PF12741">
    <property type="entry name" value="SusD-like"/>
    <property type="match status" value="1"/>
</dbReference>
<dbReference type="HOGENOM" id="CLU_025928_2_0_10"/>
<dbReference type="eggNOG" id="COG4198">
    <property type="taxonomic scope" value="Bacteria"/>
</dbReference>
<gene>
    <name evidence="1" type="ORF">Bcop_1063</name>
</gene>
<evidence type="ECO:0000313" key="1">
    <source>
        <dbReference type="EMBL" id="EGJ71270.1"/>
    </source>
</evidence>
<dbReference type="InterPro" id="IPR024302">
    <property type="entry name" value="SusD-like"/>
</dbReference>
<proteinExistence type="predicted"/>
<organism evidence="1 2">
    <name type="scientific">Bacteroides coprosuis DSM 18011</name>
    <dbReference type="NCBI Taxonomy" id="679937"/>
    <lineage>
        <taxon>Bacteria</taxon>
        <taxon>Pseudomonadati</taxon>
        <taxon>Bacteroidota</taxon>
        <taxon>Bacteroidia</taxon>
        <taxon>Bacteroidales</taxon>
        <taxon>Bacteroidaceae</taxon>
        <taxon>Bacteroides</taxon>
    </lineage>
</organism>
<dbReference type="Proteomes" id="UP000018439">
    <property type="component" value="Chromosome"/>
</dbReference>
<dbReference type="InterPro" id="IPR011990">
    <property type="entry name" value="TPR-like_helical_dom_sf"/>
</dbReference>
<protein>
    <recommendedName>
        <fullName evidence="3">Lipoprotein</fullName>
    </recommendedName>
</protein>
<dbReference type="STRING" id="679937.Bcop_1063"/>
<dbReference type="PROSITE" id="PS51257">
    <property type="entry name" value="PROKAR_LIPOPROTEIN"/>
    <property type="match status" value="1"/>
</dbReference>
<name>F3ZTN9_9BACE</name>
<dbReference type="Gene3D" id="1.25.40.390">
    <property type="match status" value="1"/>
</dbReference>
<sequence length="520" mass="58607">MNKNIFKTLLVGTALTFGACTSNFMDINKEPSTVYKEQMEADDYITRVPLIALQGLIIPNDVNMSQFIECLLGGSMGGYLADSNQGFKQKYSTYNPEEHWIQVPFNDLIPKVFQNFNKLQISDNEVQKAVGAVNKVAVMAKVTDIYGPIPYSKIGEDGKQTAPYDSEKDIYTQMFVELDEAIEVLSNHREDKFSPLADKVYGGNVEKWAKYANSLKLRLAMRIVNADEALSKKKAEEAVNSEVGVFKTNDDNAFFTTQKNPFRVVMYEYNGGDSRISADLTSVMNGYNDPRREAYFTTSTFDLKDGNVTANGFFGLRNGVLIPKGEYRKYSNMKVETSDKLMWMNAAEVTFLRAEGALRGWNMQGTPESLYNEAIALSFDQHGVSGADKYIKNALSQPEVYKDPQGDFSYTGAPSKITIKWDGKVGFEENLERIITQKWIANFPLGLEAWAEYRRTGYPKLMEAVDNKSAGTVNSKRMARRLMYPQSEYTENTQNVTEAVSQFLNGPDNMGTDLWWAKKN</sequence>
<dbReference type="SUPFAM" id="SSF48452">
    <property type="entry name" value="TPR-like"/>
    <property type="match status" value="1"/>
</dbReference>
<evidence type="ECO:0000313" key="2">
    <source>
        <dbReference type="Proteomes" id="UP000018439"/>
    </source>
</evidence>
<dbReference type="AlphaFoldDB" id="F3ZTN9"/>